<gene>
    <name evidence="2" type="ORF">J1N35_018063</name>
</gene>
<accession>A0A9D4A6U0</accession>
<dbReference type="GO" id="GO:0003676">
    <property type="term" value="F:nucleic acid binding"/>
    <property type="evidence" value="ECO:0007669"/>
    <property type="project" value="InterPro"/>
</dbReference>
<reference evidence="2 3" key="1">
    <citation type="journal article" date="2021" name="Plant Biotechnol. J.">
        <title>Multi-omics assisted identification of the key and species-specific regulatory components of drought-tolerant mechanisms in Gossypium stocksii.</title>
        <authorList>
            <person name="Yu D."/>
            <person name="Ke L."/>
            <person name="Zhang D."/>
            <person name="Wu Y."/>
            <person name="Sun Y."/>
            <person name="Mei J."/>
            <person name="Sun J."/>
            <person name="Sun Y."/>
        </authorList>
    </citation>
    <scope>NUCLEOTIDE SEQUENCE [LARGE SCALE GENOMIC DNA]</scope>
    <source>
        <strain evidence="3">cv. E1</strain>
        <tissue evidence="2">Leaf</tissue>
    </source>
</reference>
<organism evidence="2 3">
    <name type="scientific">Gossypium stocksii</name>
    <dbReference type="NCBI Taxonomy" id="47602"/>
    <lineage>
        <taxon>Eukaryota</taxon>
        <taxon>Viridiplantae</taxon>
        <taxon>Streptophyta</taxon>
        <taxon>Embryophyta</taxon>
        <taxon>Tracheophyta</taxon>
        <taxon>Spermatophyta</taxon>
        <taxon>Magnoliopsida</taxon>
        <taxon>eudicotyledons</taxon>
        <taxon>Gunneridae</taxon>
        <taxon>Pentapetalae</taxon>
        <taxon>rosids</taxon>
        <taxon>malvids</taxon>
        <taxon>Malvales</taxon>
        <taxon>Malvaceae</taxon>
        <taxon>Malvoideae</taxon>
        <taxon>Gossypium</taxon>
    </lineage>
</organism>
<sequence length="165" mass="18651">MFHSNSMASVSKWLASESGWVKLNTNGKDEVFRIEARSMLEGLRLTWDKGYQQVQLESDNALLVELMLVGESIDSHIVELRAIHKLLHRNWKVCIHLTSGAHNEVADFIAKYVAIGFTSIKVFFIPPQGDNIPTTININAHRLANVVAYKSSRRSENLIRMSFVA</sequence>
<dbReference type="GO" id="GO:0004523">
    <property type="term" value="F:RNA-DNA hybrid ribonuclease activity"/>
    <property type="evidence" value="ECO:0007669"/>
    <property type="project" value="InterPro"/>
</dbReference>
<dbReference type="PANTHER" id="PTHR47723">
    <property type="entry name" value="OS05G0353850 PROTEIN"/>
    <property type="match status" value="1"/>
</dbReference>
<dbReference type="Gene3D" id="3.30.420.10">
    <property type="entry name" value="Ribonuclease H-like superfamily/Ribonuclease H"/>
    <property type="match status" value="1"/>
</dbReference>
<name>A0A9D4A6U0_9ROSI</name>
<protein>
    <recommendedName>
        <fullName evidence="1">RNase H type-1 domain-containing protein</fullName>
    </recommendedName>
</protein>
<dbReference type="InterPro" id="IPR036397">
    <property type="entry name" value="RNaseH_sf"/>
</dbReference>
<feature type="domain" description="RNase H type-1" evidence="1">
    <location>
        <begin position="23"/>
        <end position="112"/>
    </location>
</feature>
<dbReference type="InterPro" id="IPR012337">
    <property type="entry name" value="RNaseH-like_sf"/>
</dbReference>
<dbReference type="Pfam" id="PF13456">
    <property type="entry name" value="RVT_3"/>
    <property type="match status" value="1"/>
</dbReference>
<dbReference type="EMBL" id="JAIQCV010000006">
    <property type="protein sequence ID" value="KAH1090806.1"/>
    <property type="molecule type" value="Genomic_DNA"/>
</dbReference>
<dbReference type="PANTHER" id="PTHR47723:SF24">
    <property type="entry name" value="RNASE H TYPE-1 DOMAIN-CONTAINING PROTEIN"/>
    <property type="match status" value="1"/>
</dbReference>
<comment type="caution">
    <text evidence="2">The sequence shown here is derived from an EMBL/GenBank/DDBJ whole genome shotgun (WGS) entry which is preliminary data.</text>
</comment>
<dbReference type="OrthoDB" id="955670at2759"/>
<evidence type="ECO:0000313" key="3">
    <source>
        <dbReference type="Proteomes" id="UP000828251"/>
    </source>
</evidence>
<dbReference type="CDD" id="cd06222">
    <property type="entry name" value="RNase_H_like"/>
    <property type="match status" value="1"/>
</dbReference>
<dbReference type="Proteomes" id="UP000828251">
    <property type="component" value="Unassembled WGS sequence"/>
</dbReference>
<proteinExistence type="predicted"/>
<evidence type="ECO:0000313" key="2">
    <source>
        <dbReference type="EMBL" id="KAH1090806.1"/>
    </source>
</evidence>
<keyword evidence="3" id="KW-1185">Reference proteome</keyword>
<evidence type="ECO:0000259" key="1">
    <source>
        <dbReference type="Pfam" id="PF13456"/>
    </source>
</evidence>
<dbReference type="InterPro" id="IPR002156">
    <property type="entry name" value="RNaseH_domain"/>
</dbReference>
<dbReference type="InterPro" id="IPR053151">
    <property type="entry name" value="RNase_H-like"/>
</dbReference>
<dbReference type="SUPFAM" id="SSF53098">
    <property type="entry name" value="Ribonuclease H-like"/>
    <property type="match status" value="1"/>
</dbReference>
<dbReference type="AlphaFoldDB" id="A0A9D4A6U0"/>
<dbReference type="InterPro" id="IPR044730">
    <property type="entry name" value="RNase_H-like_dom_plant"/>
</dbReference>